<dbReference type="GO" id="GO:0003700">
    <property type="term" value="F:DNA-binding transcription factor activity"/>
    <property type="evidence" value="ECO:0007669"/>
    <property type="project" value="InterPro"/>
</dbReference>
<evidence type="ECO:0000256" key="1">
    <source>
        <dbReference type="ARBA" id="ARBA00023015"/>
    </source>
</evidence>
<dbReference type="GO" id="GO:0003677">
    <property type="term" value="F:DNA binding"/>
    <property type="evidence" value="ECO:0007669"/>
    <property type="project" value="UniProtKB-KW"/>
</dbReference>
<feature type="domain" description="HTH gntR-type" evidence="4">
    <location>
        <begin position="8"/>
        <end position="76"/>
    </location>
</feature>
<dbReference type="PRINTS" id="PR00035">
    <property type="entry name" value="HTHGNTR"/>
</dbReference>
<dbReference type="InterPro" id="IPR000524">
    <property type="entry name" value="Tscrpt_reg_HTH_GntR"/>
</dbReference>
<dbReference type="SUPFAM" id="SSF48008">
    <property type="entry name" value="GntR ligand-binding domain-like"/>
    <property type="match status" value="1"/>
</dbReference>
<dbReference type="PANTHER" id="PTHR43537:SF5">
    <property type="entry name" value="UXU OPERON TRANSCRIPTIONAL REGULATOR"/>
    <property type="match status" value="1"/>
</dbReference>
<dbReference type="RefSeq" id="WP_073611554.1">
    <property type="nucleotide sequence ID" value="NZ_FRFE01000001.1"/>
</dbReference>
<dbReference type="Gene3D" id="1.10.10.10">
    <property type="entry name" value="Winged helix-like DNA-binding domain superfamily/Winged helix DNA-binding domain"/>
    <property type="match status" value="1"/>
</dbReference>
<organism evidence="5 6">
    <name type="scientific">Desulfopila aestuarii DSM 18488</name>
    <dbReference type="NCBI Taxonomy" id="1121416"/>
    <lineage>
        <taxon>Bacteria</taxon>
        <taxon>Pseudomonadati</taxon>
        <taxon>Thermodesulfobacteriota</taxon>
        <taxon>Desulfobulbia</taxon>
        <taxon>Desulfobulbales</taxon>
        <taxon>Desulfocapsaceae</taxon>
        <taxon>Desulfopila</taxon>
    </lineage>
</organism>
<dbReference type="InterPro" id="IPR011711">
    <property type="entry name" value="GntR_C"/>
</dbReference>
<keyword evidence="1" id="KW-0805">Transcription regulation</keyword>
<evidence type="ECO:0000313" key="5">
    <source>
        <dbReference type="EMBL" id="SHO42842.1"/>
    </source>
</evidence>
<accession>A0A1M7XW67</accession>
<keyword evidence="2" id="KW-0238">DNA-binding</keyword>
<dbReference type="InterPro" id="IPR036388">
    <property type="entry name" value="WH-like_DNA-bd_sf"/>
</dbReference>
<sequence>MEKMTEKGTTVDMVVSMLTERINKGDYSPGSKLPSERKLQEELGVGRLALREALSRLNALGIIETSHGKGTFVQNRLQSSTIKNILIPHFALSDSKRLQELVDARAMIESEIAGLAAQQRTKADIRRLEMILEQEVDSSTPSELVAYLDLQFHQELALIVDNHFLVLMHEALTAHIRTFLNGFVKSRNNPVEVLEAHRPILEAVKRGDAEDARSLVRLHISYSRRDYENFIEKTKE</sequence>
<gene>
    <name evidence="5" type="ORF">SAMN02745220_00184</name>
</gene>
<name>A0A1M7XW67_9BACT</name>
<evidence type="ECO:0000256" key="2">
    <source>
        <dbReference type="ARBA" id="ARBA00023125"/>
    </source>
</evidence>
<dbReference type="AlphaFoldDB" id="A0A1M7XW67"/>
<proteinExistence type="predicted"/>
<keyword evidence="6" id="KW-1185">Reference proteome</keyword>
<dbReference type="EMBL" id="FRFE01000001">
    <property type="protein sequence ID" value="SHO42842.1"/>
    <property type="molecule type" value="Genomic_DNA"/>
</dbReference>
<dbReference type="PANTHER" id="PTHR43537">
    <property type="entry name" value="TRANSCRIPTIONAL REGULATOR, GNTR FAMILY"/>
    <property type="match status" value="1"/>
</dbReference>
<dbReference type="STRING" id="1121416.SAMN02745220_00184"/>
<dbReference type="OrthoDB" id="9812290at2"/>
<keyword evidence="5" id="KW-0670">Pyruvate</keyword>
<dbReference type="SUPFAM" id="SSF46785">
    <property type="entry name" value="Winged helix' DNA-binding domain"/>
    <property type="match status" value="1"/>
</dbReference>
<dbReference type="Pfam" id="PF07729">
    <property type="entry name" value="FCD"/>
    <property type="match status" value="1"/>
</dbReference>
<evidence type="ECO:0000313" key="6">
    <source>
        <dbReference type="Proteomes" id="UP000184603"/>
    </source>
</evidence>
<evidence type="ECO:0000256" key="3">
    <source>
        <dbReference type="ARBA" id="ARBA00023163"/>
    </source>
</evidence>
<dbReference type="SMART" id="SM00895">
    <property type="entry name" value="FCD"/>
    <property type="match status" value="1"/>
</dbReference>
<dbReference type="InterPro" id="IPR008920">
    <property type="entry name" value="TF_FadR/GntR_C"/>
</dbReference>
<dbReference type="InterPro" id="IPR036390">
    <property type="entry name" value="WH_DNA-bd_sf"/>
</dbReference>
<dbReference type="Gene3D" id="1.20.120.530">
    <property type="entry name" value="GntR ligand-binding domain-like"/>
    <property type="match status" value="1"/>
</dbReference>
<reference evidence="5 6" key="1">
    <citation type="submission" date="2016-12" db="EMBL/GenBank/DDBJ databases">
        <authorList>
            <person name="Song W.-J."/>
            <person name="Kurnit D.M."/>
        </authorList>
    </citation>
    <scope>NUCLEOTIDE SEQUENCE [LARGE SCALE GENOMIC DNA]</scope>
    <source>
        <strain evidence="5 6">DSM 18488</strain>
    </source>
</reference>
<protein>
    <submittedName>
        <fullName evidence="5">GntR family transcriptional regulator, transcriptional repressor for pyruvate dehydrogenase complex</fullName>
    </submittedName>
</protein>
<dbReference type="CDD" id="cd07377">
    <property type="entry name" value="WHTH_GntR"/>
    <property type="match status" value="1"/>
</dbReference>
<dbReference type="SMART" id="SM00345">
    <property type="entry name" value="HTH_GNTR"/>
    <property type="match status" value="1"/>
</dbReference>
<dbReference type="Pfam" id="PF00392">
    <property type="entry name" value="GntR"/>
    <property type="match status" value="1"/>
</dbReference>
<dbReference type="PROSITE" id="PS50949">
    <property type="entry name" value="HTH_GNTR"/>
    <property type="match status" value="1"/>
</dbReference>
<keyword evidence="3" id="KW-0804">Transcription</keyword>
<evidence type="ECO:0000259" key="4">
    <source>
        <dbReference type="PROSITE" id="PS50949"/>
    </source>
</evidence>
<dbReference type="Proteomes" id="UP000184603">
    <property type="component" value="Unassembled WGS sequence"/>
</dbReference>